<dbReference type="GO" id="GO:0003700">
    <property type="term" value="F:DNA-binding transcription factor activity"/>
    <property type="evidence" value="ECO:0007669"/>
    <property type="project" value="TreeGrafter"/>
</dbReference>
<keyword evidence="1" id="KW-0238">DNA-binding</keyword>
<dbReference type="PANTHER" id="PTHR46797:SF1">
    <property type="entry name" value="METHYLPHOSPHONATE SYNTHASE"/>
    <property type="match status" value="1"/>
</dbReference>
<dbReference type="Pfam" id="PF01381">
    <property type="entry name" value="HTH_3"/>
    <property type="match status" value="1"/>
</dbReference>
<dbReference type="AlphaFoldDB" id="A0A939FT69"/>
<dbReference type="GO" id="GO:0003677">
    <property type="term" value="F:DNA binding"/>
    <property type="evidence" value="ECO:0007669"/>
    <property type="project" value="UniProtKB-KW"/>
</dbReference>
<keyword evidence="5" id="KW-1185">Reference proteome</keyword>
<protein>
    <submittedName>
        <fullName evidence="4">Helix-turn-helix transcriptional regulator</fullName>
    </submittedName>
</protein>
<proteinExistence type="predicted"/>
<dbReference type="SUPFAM" id="SSF47413">
    <property type="entry name" value="lambda repressor-like DNA-binding domains"/>
    <property type="match status" value="1"/>
</dbReference>
<dbReference type="Gene3D" id="2.60.120.10">
    <property type="entry name" value="Jelly Rolls"/>
    <property type="match status" value="1"/>
</dbReference>
<accession>A0A939FT69</accession>
<dbReference type="CDD" id="cd00093">
    <property type="entry name" value="HTH_XRE"/>
    <property type="match status" value="1"/>
</dbReference>
<dbReference type="GO" id="GO:0005829">
    <property type="term" value="C:cytosol"/>
    <property type="evidence" value="ECO:0007669"/>
    <property type="project" value="TreeGrafter"/>
</dbReference>
<feature type="domain" description="HTH cro/C1-type" evidence="3">
    <location>
        <begin position="32"/>
        <end position="86"/>
    </location>
</feature>
<dbReference type="CDD" id="cd02209">
    <property type="entry name" value="cupin_XRE_C"/>
    <property type="match status" value="1"/>
</dbReference>
<dbReference type="PROSITE" id="PS50943">
    <property type="entry name" value="HTH_CROC1"/>
    <property type="match status" value="1"/>
</dbReference>
<dbReference type="SUPFAM" id="SSF51182">
    <property type="entry name" value="RmlC-like cupins"/>
    <property type="match status" value="1"/>
</dbReference>
<comment type="caution">
    <text evidence="4">The sequence shown here is derived from an EMBL/GenBank/DDBJ whole genome shotgun (WGS) entry which is preliminary data.</text>
</comment>
<dbReference type="Pfam" id="PF07883">
    <property type="entry name" value="Cupin_2"/>
    <property type="match status" value="1"/>
</dbReference>
<dbReference type="PANTHER" id="PTHR46797">
    <property type="entry name" value="HTH-TYPE TRANSCRIPTIONAL REGULATOR"/>
    <property type="match status" value="1"/>
</dbReference>
<dbReference type="InterPro" id="IPR013096">
    <property type="entry name" value="Cupin_2"/>
</dbReference>
<dbReference type="InterPro" id="IPR011051">
    <property type="entry name" value="RmlC_Cupin_sf"/>
</dbReference>
<dbReference type="InterPro" id="IPR010982">
    <property type="entry name" value="Lambda_DNA-bd_dom_sf"/>
</dbReference>
<sequence>MRQASTPAGRATPAGPWPSVRKVPLETIASGLRRERARTGLSLSEVARQAGISKSTLSHLEAGNGNPSLETLWALCVALDVPFSRLLDPPRPQTHVIRAGEGAAVAAAESDYRATLLAASPPGARRDVYRIDAEPGTVRASRPHMPGVVEHLLLASGRALAGVSGEEVELGPGDYMVYPADLPHVFEALSPSTRAVLVLEHP</sequence>
<evidence type="ECO:0000313" key="4">
    <source>
        <dbReference type="EMBL" id="MBO0657473.1"/>
    </source>
</evidence>
<gene>
    <name evidence="4" type="ORF">J1792_33610</name>
</gene>
<evidence type="ECO:0000256" key="2">
    <source>
        <dbReference type="SAM" id="MobiDB-lite"/>
    </source>
</evidence>
<evidence type="ECO:0000313" key="5">
    <source>
        <dbReference type="Proteomes" id="UP000664781"/>
    </source>
</evidence>
<name>A0A939FT69_9ACTN</name>
<dbReference type="Proteomes" id="UP000664781">
    <property type="component" value="Unassembled WGS sequence"/>
</dbReference>
<dbReference type="Gene3D" id="1.10.260.40">
    <property type="entry name" value="lambda repressor-like DNA-binding domains"/>
    <property type="match status" value="1"/>
</dbReference>
<evidence type="ECO:0000256" key="1">
    <source>
        <dbReference type="ARBA" id="ARBA00023125"/>
    </source>
</evidence>
<feature type="region of interest" description="Disordered" evidence="2">
    <location>
        <begin position="1"/>
        <end position="22"/>
    </location>
</feature>
<dbReference type="InterPro" id="IPR050807">
    <property type="entry name" value="TransReg_Diox_bact_type"/>
</dbReference>
<dbReference type="InterPro" id="IPR014710">
    <property type="entry name" value="RmlC-like_jellyroll"/>
</dbReference>
<dbReference type="EMBL" id="JAFMOF010000011">
    <property type="protein sequence ID" value="MBO0657473.1"/>
    <property type="molecule type" value="Genomic_DNA"/>
</dbReference>
<dbReference type="InterPro" id="IPR001387">
    <property type="entry name" value="Cro/C1-type_HTH"/>
</dbReference>
<evidence type="ECO:0000259" key="3">
    <source>
        <dbReference type="PROSITE" id="PS50943"/>
    </source>
</evidence>
<organism evidence="4 5">
    <name type="scientific">Streptomyces triculaminicus</name>
    <dbReference type="NCBI Taxonomy" id="2816232"/>
    <lineage>
        <taxon>Bacteria</taxon>
        <taxon>Bacillati</taxon>
        <taxon>Actinomycetota</taxon>
        <taxon>Actinomycetes</taxon>
        <taxon>Kitasatosporales</taxon>
        <taxon>Streptomycetaceae</taxon>
        <taxon>Streptomyces</taxon>
    </lineage>
</organism>
<dbReference type="SMART" id="SM00530">
    <property type="entry name" value="HTH_XRE"/>
    <property type="match status" value="1"/>
</dbReference>
<reference evidence="4" key="1">
    <citation type="submission" date="2021-03" db="EMBL/GenBank/DDBJ databases">
        <title>Streptomyces strains.</title>
        <authorList>
            <person name="Lund M.B."/>
            <person name="Toerring T."/>
        </authorList>
    </citation>
    <scope>NUCLEOTIDE SEQUENCE</scope>
    <source>
        <strain evidence="4">JCM 4242</strain>
    </source>
</reference>